<protein>
    <submittedName>
        <fullName evidence="1">Uncharacterized protein</fullName>
    </submittedName>
</protein>
<accession>A0A1R1YHI1</accession>
<dbReference type="Proteomes" id="UP000187429">
    <property type="component" value="Unassembled WGS sequence"/>
</dbReference>
<name>A0A1R1YHI1_9FUNG</name>
<keyword evidence="2" id="KW-1185">Reference proteome</keyword>
<dbReference type="EMBL" id="LSSM01001479">
    <property type="protein sequence ID" value="OMJ26371.1"/>
    <property type="molecule type" value="Genomic_DNA"/>
</dbReference>
<evidence type="ECO:0000313" key="2">
    <source>
        <dbReference type="Proteomes" id="UP000187429"/>
    </source>
</evidence>
<gene>
    <name evidence="1" type="ORF">AYI69_g4005</name>
</gene>
<comment type="caution">
    <text evidence="1">The sequence shown here is derived from an EMBL/GenBank/DDBJ whole genome shotgun (WGS) entry which is preliminary data.</text>
</comment>
<dbReference type="AlphaFoldDB" id="A0A1R1YHI1"/>
<proteinExistence type="predicted"/>
<organism evidence="1 2">
    <name type="scientific">Smittium culicis</name>
    <dbReference type="NCBI Taxonomy" id="133412"/>
    <lineage>
        <taxon>Eukaryota</taxon>
        <taxon>Fungi</taxon>
        <taxon>Fungi incertae sedis</taxon>
        <taxon>Zoopagomycota</taxon>
        <taxon>Kickxellomycotina</taxon>
        <taxon>Harpellomycetes</taxon>
        <taxon>Harpellales</taxon>
        <taxon>Legeriomycetaceae</taxon>
        <taxon>Smittium</taxon>
    </lineage>
</organism>
<dbReference type="OrthoDB" id="10560299at2759"/>
<reference evidence="2" key="1">
    <citation type="submission" date="2017-01" db="EMBL/GenBank/DDBJ databases">
        <authorList>
            <person name="Wang Y."/>
            <person name="White M."/>
            <person name="Kvist S."/>
            <person name="Moncalvo J.-M."/>
        </authorList>
    </citation>
    <scope>NUCLEOTIDE SEQUENCE [LARGE SCALE GENOMIC DNA]</scope>
    <source>
        <strain evidence="2">ID-206-W2</strain>
    </source>
</reference>
<sequence length="194" mass="21947">MLMKFNTSQASSSTQNQIITSLIHKNISQDIDKLKVKDQNHVAASISLTDEHDSISDLESLLLSPISILELGFLEIQDDLLILSAEKFFSKSVFSFSLSKDLFMTRLKNKTIPDYMKYALLSYGVKLLDGHVFFKDDLYLLGSSYAQKSLNLINASLNDISVDKIFSIALISLHFIGLSKINLFEYLISKKMFF</sequence>
<evidence type="ECO:0000313" key="1">
    <source>
        <dbReference type="EMBL" id="OMJ26371.1"/>
    </source>
</evidence>